<name>A0A8T1QUG8_CARIL</name>
<protein>
    <recommendedName>
        <fullName evidence="2">UBA domain-containing protein</fullName>
    </recommendedName>
</protein>
<dbReference type="EMBL" id="CM031812">
    <property type="protein sequence ID" value="KAG6657643.1"/>
    <property type="molecule type" value="Genomic_DNA"/>
</dbReference>
<dbReference type="InterPro" id="IPR015940">
    <property type="entry name" value="UBA"/>
</dbReference>
<dbReference type="PANTHER" id="PTHR46713:SF1">
    <property type="entry name" value="F13M7.16 PROTEIN"/>
    <property type="match status" value="1"/>
</dbReference>
<dbReference type="AlphaFoldDB" id="A0A8T1QUG8"/>
<dbReference type="Pfam" id="PF09409">
    <property type="entry name" value="PUB"/>
    <property type="match status" value="1"/>
</dbReference>
<dbReference type="InterPro" id="IPR018997">
    <property type="entry name" value="PUB_domain"/>
</dbReference>
<feature type="region of interest" description="Disordered" evidence="1">
    <location>
        <begin position="90"/>
        <end position="142"/>
    </location>
</feature>
<evidence type="ECO:0000256" key="1">
    <source>
        <dbReference type="SAM" id="MobiDB-lite"/>
    </source>
</evidence>
<sequence length="313" mass="36068">MPVEMAVPKVNNKMLEELEDMGFPKARAIRALHYSGNSSIEASINWMIDHENDADIDQIPLIAVDIDVETPQPFHITELMKMKAQELRDQARKMEEEEEKKLERHRDGERIRASKDLTEAKRTTEESERKRHLALRKAEKEEEKRARKKILQKLEQDKVERRFGVVLPSERPAALKPSMPFLQGKKLQDSLPVKSGTKAEHMRECLRSIKRSYLDDDARVRRAFQTLLIYVGNVAKNPDEEKFRKIRLGNPLFQDRVGNLRGGVEFLELCGFERMGGEFLYLPRDKVDEAILNTAGFELKSAATNPFFGLLGV</sequence>
<dbReference type="PROSITE" id="PS50030">
    <property type="entry name" value="UBA"/>
    <property type="match status" value="1"/>
</dbReference>
<accession>A0A8T1QUG8</accession>
<dbReference type="EMBL" id="CM031812">
    <property type="protein sequence ID" value="KAG6657642.1"/>
    <property type="molecule type" value="Genomic_DNA"/>
</dbReference>
<dbReference type="CDD" id="cd14290">
    <property type="entry name" value="UBA_PUB_plant"/>
    <property type="match status" value="1"/>
</dbReference>
<dbReference type="PANTHER" id="PTHR46713">
    <property type="entry name" value="F13M7.16 PROTEIN"/>
    <property type="match status" value="1"/>
</dbReference>
<dbReference type="CDD" id="cd10461">
    <property type="entry name" value="PUB_UBA_plant"/>
    <property type="match status" value="1"/>
</dbReference>
<feature type="compositionally biased region" description="Basic and acidic residues" evidence="1">
    <location>
        <begin position="90"/>
        <end position="129"/>
    </location>
</feature>
<evidence type="ECO:0000259" key="2">
    <source>
        <dbReference type="PROSITE" id="PS50030"/>
    </source>
</evidence>
<feature type="domain" description="UBA" evidence="2">
    <location>
        <begin position="9"/>
        <end position="50"/>
    </location>
</feature>
<gene>
    <name evidence="3" type="ORF">CIPAW_04G104400</name>
</gene>
<dbReference type="Pfam" id="PF22562">
    <property type="entry name" value="UBA_7"/>
    <property type="match status" value="1"/>
</dbReference>
<organism evidence="3 4">
    <name type="scientific">Carya illinoinensis</name>
    <name type="common">Pecan</name>
    <dbReference type="NCBI Taxonomy" id="32201"/>
    <lineage>
        <taxon>Eukaryota</taxon>
        <taxon>Viridiplantae</taxon>
        <taxon>Streptophyta</taxon>
        <taxon>Embryophyta</taxon>
        <taxon>Tracheophyta</taxon>
        <taxon>Spermatophyta</taxon>
        <taxon>Magnoliopsida</taxon>
        <taxon>eudicotyledons</taxon>
        <taxon>Gunneridae</taxon>
        <taxon>Pentapetalae</taxon>
        <taxon>rosids</taxon>
        <taxon>fabids</taxon>
        <taxon>Fagales</taxon>
        <taxon>Juglandaceae</taxon>
        <taxon>Carya</taxon>
    </lineage>
</organism>
<dbReference type="SMART" id="SM00165">
    <property type="entry name" value="UBA"/>
    <property type="match status" value="1"/>
</dbReference>
<keyword evidence="4" id="KW-1185">Reference proteome</keyword>
<dbReference type="SMART" id="SM00580">
    <property type="entry name" value="PUG"/>
    <property type="match status" value="1"/>
</dbReference>
<comment type="caution">
    <text evidence="3">The sequence shown here is derived from an EMBL/GenBank/DDBJ whole genome shotgun (WGS) entry which is preliminary data.</text>
</comment>
<evidence type="ECO:0000313" key="4">
    <source>
        <dbReference type="Proteomes" id="UP000811609"/>
    </source>
</evidence>
<reference evidence="3" key="1">
    <citation type="submission" date="2020-12" db="EMBL/GenBank/DDBJ databases">
        <title>WGS assembly of Carya illinoinensis cv. Pawnee.</title>
        <authorList>
            <person name="Platts A."/>
            <person name="Shu S."/>
            <person name="Wright S."/>
            <person name="Barry K."/>
            <person name="Edger P."/>
            <person name="Pires J.C."/>
            <person name="Schmutz J."/>
        </authorList>
    </citation>
    <scope>NUCLEOTIDE SEQUENCE</scope>
    <source>
        <tissue evidence="3">Leaf</tissue>
    </source>
</reference>
<dbReference type="Proteomes" id="UP000811609">
    <property type="component" value="Chromosome 4"/>
</dbReference>
<evidence type="ECO:0000313" key="3">
    <source>
        <dbReference type="EMBL" id="KAG6657642.1"/>
    </source>
</evidence>
<proteinExistence type="predicted"/>